<evidence type="ECO:0000256" key="4">
    <source>
        <dbReference type="ARBA" id="ARBA00023295"/>
    </source>
</evidence>
<evidence type="ECO:0000256" key="8">
    <source>
        <dbReference type="SAM" id="MobiDB-lite"/>
    </source>
</evidence>
<keyword evidence="10" id="KW-1185">Reference proteome</keyword>
<accession>A0AAV6XJE5</accession>
<feature type="region of interest" description="Disordered" evidence="8">
    <location>
        <begin position="1"/>
        <end position="22"/>
    </location>
</feature>
<comment type="caution">
    <text evidence="9">The sequence shown here is derived from an EMBL/GenBank/DDBJ whole genome shotgun (WGS) entry which is preliminary data.</text>
</comment>
<evidence type="ECO:0000313" key="10">
    <source>
        <dbReference type="Proteomes" id="UP000826271"/>
    </source>
</evidence>
<dbReference type="Gene3D" id="3.20.20.80">
    <property type="entry name" value="Glycosidases"/>
    <property type="match status" value="1"/>
</dbReference>
<sequence>MASKNGVTPIIPNTPVVHQDNSNITRKDFPEGFIFGTGTSSYQVEGAAAVGGMILDGSNGNVAADMYHRFKEDIKAMKAMGFDSYRFSISWPRILPGGRCSAGVNREAIDYYNELIDTIIANGMQPSVTLFHWDLPHCLEKEYDGFLSKEVVKDFCEYAEVCFWEFGDRVKWWTTLNEPWTVAVHGYVSGTFPPSKPSCPPEKILTNLPAHRCIQDPTRIAKTARSYSENKDDPRTNLAKDTYTVSRNLILCHAAAVRLYRTRFQAFQEGQIGIVLNSHWYVPLDEKSQEDIAAARRAVDFMLGWYLDPILNGRYPESMISHVPPENLASFTPEEWDMVKGSTDYVGLNYYTTNYVSHDPNPPEEEGYHEDKKVKYHTERDGVSIGEPSGSTWLTIVPWGIYEHLVFLKNTYPNIPPIYITENGVSDEHNPDQTALQACRDNRRVRYHQDHLANILQAMVKNQVDVRGYFAWSWCDNFEWAEGYMSRFGITYLDFMNNQTRYPKDSAIWFAHFLHNKKMPQLLPPIGPTAISNKRQNEVKNIEPEKSSRARKQ</sequence>
<dbReference type="EMBL" id="WHWC01000007">
    <property type="protein sequence ID" value="KAG8379155.1"/>
    <property type="molecule type" value="Genomic_DNA"/>
</dbReference>
<dbReference type="PRINTS" id="PR00131">
    <property type="entry name" value="GLHYDRLASE1"/>
</dbReference>
<reference evidence="9" key="1">
    <citation type="submission" date="2019-10" db="EMBL/GenBank/DDBJ databases">
        <authorList>
            <person name="Zhang R."/>
            <person name="Pan Y."/>
            <person name="Wang J."/>
            <person name="Ma R."/>
            <person name="Yu S."/>
        </authorList>
    </citation>
    <scope>NUCLEOTIDE SEQUENCE</scope>
    <source>
        <strain evidence="9">LA-IB0</strain>
        <tissue evidence="9">Leaf</tissue>
    </source>
</reference>
<keyword evidence="4 7" id="KW-0326">Glycosidase</keyword>
<dbReference type="InterPro" id="IPR001360">
    <property type="entry name" value="Glyco_hydro_1"/>
</dbReference>
<proteinExistence type="inferred from homology"/>
<evidence type="ECO:0000256" key="7">
    <source>
        <dbReference type="RuleBase" id="RU004468"/>
    </source>
</evidence>
<evidence type="ECO:0000256" key="3">
    <source>
        <dbReference type="ARBA" id="ARBA00022801"/>
    </source>
</evidence>
<dbReference type="SUPFAM" id="SSF51445">
    <property type="entry name" value="(Trans)glycosidases"/>
    <property type="match status" value="1"/>
</dbReference>
<dbReference type="InterPro" id="IPR017853">
    <property type="entry name" value="GH"/>
</dbReference>
<evidence type="ECO:0000256" key="5">
    <source>
        <dbReference type="PROSITE-ProRule" id="PRU10055"/>
    </source>
</evidence>
<dbReference type="Proteomes" id="UP000826271">
    <property type="component" value="Unassembled WGS sequence"/>
</dbReference>
<dbReference type="PROSITE" id="PS00653">
    <property type="entry name" value="GLYCOSYL_HYDROL_F1_2"/>
    <property type="match status" value="1"/>
</dbReference>
<dbReference type="PROSITE" id="PS00572">
    <property type="entry name" value="GLYCOSYL_HYDROL_F1_1"/>
    <property type="match status" value="1"/>
</dbReference>
<name>A0AAV6XJE5_9LAMI</name>
<evidence type="ECO:0000256" key="6">
    <source>
        <dbReference type="RuleBase" id="RU003690"/>
    </source>
</evidence>
<feature type="active site" description="Nucleophile" evidence="5">
    <location>
        <position position="422"/>
    </location>
</feature>
<protein>
    <recommendedName>
        <fullName evidence="11">Beta-glucosidase</fullName>
    </recommendedName>
</protein>
<dbReference type="GO" id="GO:0008422">
    <property type="term" value="F:beta-glucosidase activity"/>
    <property type="evidence" value="ECO:0007669"/>
    <property type="project" value="TreeGrafter"/>
</dbReference>
<evidence type="ECO:0000313" key="9">
    <source>
        <dbReference type="EMBL" id="KAG8379155.1"/>
    </source>
</evidence>
<dbReference type="GO" id="GO:0009821">
    <property type="term" value="P:alkaloid biosynthetic process"/>
    <property type="evidence" value="ECO:0007669"/>
    <property type="project" value="UniProtKB-ARBA"/>
</dbReference>
<keyword evidence="2" id="KW-0017">Alkaloid metabolism</keyword>
<evidence type="ECO:0000256" key="2">
    <source>
        <dbReference type="ARBA" id="ARBA00022589"/>
    </source>
</evidence>
<dbReference type="InterPro" id="IPR018120">
    <property type="entry name" value="Glyco_hydro_1_AS"/>
</dbReference>
<dbReference type="PANTHER" id="PTHR10353:SF137">
    <property type="entry name" value="MYROSINASE 3-RELATED"/>
    <property type="match status" value="1"/>
</dbReference>
<dbReference type="InterPro" id="IPR033132">
    <property type="entry name" value="GH_1_N_CS"/>
</dbReference>
<dbReference type="PANTHER" id="PTHR10353">
    <property type="entry name" value="GLYCOSYL HYDROLASE"/>
    <property type="match status" value="1"/>
</dbReference>
<dbReference type="GO" id="GO:0005975">
    <property type="term" value="P:carbohydrate metabolic process"/>
    <property type="evidence" value="ECO:0007669"/>
    <property type="project" value="InterPro"/>
</dbReference>
<evidence type="ECO:0000256" key="1">
    <source>
        <dbReference type="ARBA" id="ARBA00010838"/>
    </source>
</evidence>
<dbReference type="FunFam" id="3.20.20.80:FF:000022">
    <property type="entry name" value="Beta-glucosidase 11"/>
    <property type="match status" value="1"/>
</dbReference>
<dbReference type="AlphaFoldDB" id="A0AAV6XJE5"/>
<feature type="region of interest" description="Disordered" evidence="8">
    <location>
        <begin position="526"/>
        <end position="553"/>
    </location>
</feature>
<gene>
    <name evidence="9" type="ORF">BUALT_Bualt07G0058800</name>
</gene>
<keyword evidence="3 7" id="KW-0378">Hydrolase</keyword>
<organism evidence="9 10">
    <name type="scientific">Buddleja alternifolia</name>
    <dbReference type="NCBI Taxonomy" id="168488"/>
    <lineage>
        <taxon>Eukaryota</taxon>
        <taxon>Viridiplantae</taxon>
        <taxon>Streptophyta</taxon>
        <taxon>Embryophyta</taxon>
        <taxon>Tracheophyta</taxon>
        <taxon>Spermatophyta</taxon>
        <taxon>Magnoliopsida</taxon>
        <taxon>eudicotyledons</taxon>
        <taxon>Gunneridae</taxon>
        <taxon>Pentapetalae</taxon>
        <taxon>asterids</taxon>
        <taxon>lamiids</taxon>
        <taxon>Lamiales</taxon>
        <taxon>Scrophulariaceae</taxon>
        <taxon>Buddlejeae</taxon>
        <taxon>Buddleja</taxon>
    </lineage>
</organism>
<dbReference type="Pfam" id="PF00232">
    <property type="entry name" value="Glyco_hydro_1"/>
    <property type="match status" value="1"/>
</dbReference>
<comment type="similarity">
    <text evidence="1 6">Belongs to the glycosyl hydrolase 1 family.</text>
</comment>
<feature type="compositionally biased region" description="Basic and acidic residues" evidence="8">
    <location>
        <begin position="535"/>
        <end position="553"/>
    </location>
</feature>
<evidence type="ECO:0008006" key="11">
    <source>
        <dbReference type="Google" id="ProtNLM"/>
    </source>
</evidence>